<dbReference type="Pfam" id="PF08241">
    <property type="entry name" value="Methyltransf_11"/>
    <property type="match status" value="1"/>
</dbReference>
<dbReference type="GeneID" id="85016722"/>
<dbReference type="CDD" id="cd02440">
    <property type="entry name" value="AdoMet_MTases"/>
    <property type="match status" value="1"/>
</dbReference>
<gene>
    <name evidence="2" type="ORF">SAMN05444420_10558</name>
</gene>
<sequence length="220" mass="24613">MLPPTTDNLLLGRQLRCPEGALAKEVGAYIFASNRNMIERSIDCLPLSGVKQLLEIGFGNGAHLPYLFAKAPHLHYTGIERSEAMIADATALNAELVEQGKAVFLHALTEELPPLPYESFGVCFCVNTYYFITNLRAYFAQVYSLLRQGGSFVLGAIGKEFGERMPFTKEVFTFYTPEQLQELLLSVGFTAFDLQTFTEEIPTKRGTTIERPFQVITVRK</sequence>
<dbReference type="GO" id="GO:0008757">
    <property type="term" value="F:S-adenosylmethionine-dependent methyltransferase activity"/>
    <property type="evidence" value="ECO:0007669"/>
    <property type="project" value="InterPro"/>
</dbReference>
<keyword evidence="2" id="KW-0808">Transferase</keyword>
<proteinExistence type="predicted"/>
<feature type="domain" description="Methyltransferase type 11" evidence="1">
    <location>
        <begin position="54"/>
        <end position="154"/>
    </location>
</feature>
<dbReference type="AlphaFoldDB" id="A0A1H2XD18"/>
<dbReference type="InterPro" id="IPR029063">
    <property type="entry name" value="SAM-dependent_MTases_sf"/>
</dbReference>
<evidence type="ECO:0000313" key="3">
    <source>
        <dbReference type="Proteomes" id="UP000182771"/>
    </source>
</evidence>
<dbReference type="EMBL" id="FNND01000005">
    <property type="protein sequence ID" value="SDW90159.1"/>
    <property type="molecule type" value="Genomic_DNA"/>
</dbReference>
<comment type="caution">
    <text evidence="2">The sequence shown here is derived from an EMBL/GenBank/DDBJ whole genome shotgun (WGS) entry which is preliminary data.</text>
</comment>
<dbReference type="PANTHER" id="PTHR43861:SF1">
    <property type="entry name" value="TRANS-ACONITATE 2-METHYLTRANSFERASE"/>
    <property type="match status" value="1"/>
</dbReference>
<accession>A0A1H2XD18</accession>
<name>A0A1H2XD18_9FLAO</name>
<dbReference type="Proteomes" id="UP000182771">
    <property type="component" value="Unassembled WGS sequence"/>
</dbReference>
<reference evidence="2 3" key="1">
    <citation type="submission" date="2016-10" db="EMBL/GenBank/DDBJ databases">
        <authorList>
            <person name="Varghese N."/>
            <person name="Submissions S."/>
        </authorList>
    </citation>
    <scope>NUCLEOTIDE SEQUENCE [LARGE SCALE GENOMIC DNA]</scope>
    <source>
        <strain evidence="2 3">DSM 11449</strain>
    </source>
</reference>
<protein>
    <submittedName>
        <fullName evidence="2">Methyltransferase domain-containing protein</fullName>
    </submittedName>
</protein>
<evidence type="ECO:0000313" key="2">
    <source>
        <dbReference type="EMBL" id="SDW90159.1"/>
    </source>
</evidence>
<dbReference type="GO" id="GO:0032259">
    <property type="term" value="P:methylation"/>
    <property type="evidence" value="ECO:0007669"/>
    <property type="project" value="UniProtKB-KW"/>
</dbReference>
<dbReference type="PANTHER" id="PTHR43861">
    <property type="entry name" value="TRANS-ACONITATE 2-METHYLTRANSFERASE-RELATED"/>
    <property type="match status" value="1"/>
</dbReference>
<keyword evidence="2" id="KW-0489">Methyltransferase</keyword>
<dbReference type="Gene3D" id="3.40.50.150">
    <property type="entry name" value="Vaccinia Virus protein VP39"/>
    <property type="match status" value="1"/>
</dbReference>
<keyword evidence="3" id="KW-1185">Reference proteome</keyword>
<dbReference type="SUPFAM" id="SSF53335">
    <property type="entry name" value="S-adenosyl-L-methionine-dependent methyltransferases"/>
    <property type="match status" value="1"/>
</dbReference>
<dbReference type="OrthoDB" id="9770553at2"/>
<organism evidence="2 3">
    <name type="scientific">Capnocytophaga granulosa</name>
    <dbReference type="NCBI Taxonomy" id="45242"/>
    <lineage>
        <taxon>Bacteria</taxon>
        <taxon>Pseudomonadati</taxon>
        <taxon>Bacteroidota</taxon>
        <taxon>Flavobacteriia</taxon>
        <taxon>Flavobacteriales</taxon>
        <taxon>Flavobacteriaceae</taxon>
        <taxon>Capnocytophaga</taxon>
    </lineage>
</organism>
<dbReference type="RefSeq" id="WP_016420906.1">
    <property type="nucleotide sequence ID" value="NZ_FNND01000005.1"/>
</dbReference>
<dbReference type="InterPro" id="IPR013216">
    <property type="entry name" value="Methyltransf_11"/>
</dbReference>
<evidence type="ECO:0000259" key="1">
    <source>
        <dbReference type="Pfam" id="PF08241"/>
    </source>
</evidence>